<protein>
    <submittedName>
        <fullName evidence="1">Uncharacterized protein</fullName>
    </submittedName>
</protein>
<sequence>MSKYITVNCPKCGAPATFDYGGVAEVDALQLIGLDYRCCRRCGTLFVEKPSEEEVDNEDEEE</sequence>
<dbReference type="EMBL" id="LAZR01001173">
    <property type="protein sequence ID" value="KKN49308.1"/>
    <property type="molecule type" value="Genomic_DNA"/>
</dbReference>
<reference evidence="1" key="1">
    <citation type="journal article" date="2015" name="Nature">
        <title>Complex archaea that bridge the gap between prokaryotes and eukaryotes.</title>
        <authorList>
            <person name="Spang A."/>
            <person name="Saw J.H."/>
            <person name="Jorgensen S.L."/>
            <person name="Zaremba-Niedzwiedzka K."/>
            <person name="Martijn J."/>
            <person name="Lind A.E."/>
            <person name="van Eijk R."/>
            <person name="Schleper C."/>
            <person name="Guy L."/>
            <person name="Ettema T.J."/>
        </authorList>
    </citation>
    <scope>NUCLEOTIDE SEQUENCE</scope>
</reference>
<proteinExistence type="predicted"/>
<gene>
    <name evidence="1" type="ORF">LCGC14_0644070</name>
</gene>
<name>A0A0F9U6N8_9ZZZZ</name>
<accession>A0A0F9U6N8</accession>
<organism evidence="1">
    <name type="scientific">marine sediment metagenome</name>
    <dbReference type="NCBI Taxonomy" id="412755"/>
    <lineage>
        <taxon>unclassified sequences</taxon>
        <taxon>metagenomes</taxon>
        <taxon>ecological metagenomes</taxon>
    </lineage>
</organism>
<evidence type="ECO:0000313" key="1">
    <source>
        <dbReference type="EMBL" id="KKN49308.1"/>
    </source>
</evidence>
<comment type="caution">
    <text evidence="1">The sequence shown here is derived from an EMBL/GenBank/DDBJ whole genome shotgun (WGS) entry which is preliminary data.</text>
</comment>
<dbReference type="AlphaFoldDB" id="A0A0F9U6N8"/>